<evidence type="ECO:0000313" key="2">
    <source>
        <dbReference type="EMBL" id="QAR30614.1"/>
    </source>
</evidence>
<feature type="transmembrane region" description="Helical" evidence="1">
    <location>
        <begin position="34"/>
        <end position="59"/>
    </location>
</feature>
<organism evidence="2 3">
    <name type="scientific">Ornithobacterium rhinotracheale</name>
    <dbReference type="NCBI Taxonomy" id="28251"/>
    <lineage>
        <taxon>Bacteria</taxon>
        <taxon>Pseudomonadati</taxon>
        <taxon>Bacteroidota</taxon>
        <taxon>Flavobacteriia</taxon>
        <taxon>Flavobacteriales</taxon>
        <taxon>Weeksellaceae</taxon>
        <taxon>Ornithobacterium</taxon>
    </lineage>
</organism>
<dbReference type="Proteomes" id="UP000287701">
    <property type="component" value="Chromosome"/>
</dbReference>
<evidence type="ECO:0000256" key="1">
    <source>
        <dbReference type="SAM" id="Phobius"/>
    </source>
</evidence>
<proteinExistence type="predicted"/>
<keyword evidence="1" id="KW-0812">Transmembrane</keyword>
<dbReference type="AlphaFoldDB" id="A0A410JR80"/>
<keyword evidence="1" id="KW-0472">Membrane</keyword>
<accession>A0A410JR80</accession>
<name>A0A410JR80_ORNRH</name>
<dbReference type="EMBL" id="CP035107">
    <property type="protein sequence ID" value="QAR30614.1"/>
    <property type="molecule type" value="Genomic_DNA"/>
</dbReference>
<keyword evidence="1" id="KW-1133">Transmembrane helix</keyword>
<evidence type="ECO:0000313" key="3">
    <source>
        <dbReference type="Proteomes" id="UP000287701"/>
    </source>
</evidence>
<reference evidence="2 3" key="1">
    <citation type="submission" date="2019-01" db="EMBL/GenBank/DDBJ databases">
        <title>Whole Genome of Ornithobacterium rhinotracheale FARPER-174b.</title>
        <authorList>
            <person name="Tataje-Lavanda L.A."/>
            <person name="Montalvan A."/>
            <person name="Montesinos R."/>
            <person name="Zimic M."/>
            <person name="Fernandez-Sanchez M."/>
            <person name="Fernandez-Diaz M."/>
        </authorList>
    </citation>
    <scope>NUCLEOTIDE SEQUENCE [LARGE SCALE GENOMIC DNA]</scope>
    <source>
        <strain evidence="2 3">FARPER-174b</strain>
    </source>
</reference>
<dbReference type="RefSeq" id="WP_128501095.1">
    <property type="nucleotide sequence ID" value="NZ_CP035107.1"/>
</dbReference>
<dbReference type="OrthoDB" id="674853at2"/>
<protein>
    <submittedName>
        <fullName evidence="2">PspC family transcriptional regulator</fullName>
    </submittedName>
</protein>
<sequence>MLDDLRIRMEAHGFEVISRISDKLGMRATKLRLLFIYLSFATLGITFVFYLIMAFFLWVKDGFIKKRKSVFDL</sequence>
<gene>
    <name evidence="2" type="ORF">EQP59_04235</name>
</gene>